<keyword evidence="3" id="KW-1185">Reference proteome</keyword>
<name>A0A5C5UBE6_9GAMM</name>
<evidence type="ECO:0000256" key="1">
    <source>
        <dbReference type="SAM" id="Phobius"/>
    </source>
</evidence>
<feature type="transmembrane region" description="Helical" evidence="1">
    <location>
        <begin position="57"/>
        <end position="76"/>
    </location>
</feature>
<proteinExistence type="predicted"/>
<keyword evidence="1" id="KW-1133">Transmembrane helix</keyword>
<evidence type="ECO:0000313" key="2">
    <source>
        <dbReference type="EMBL" id="TWT23223.1"/>
    </source>
</evidence>
<organism evidence="2 3">
    <name type="scientific">Luteimonas marina</name>
    <dbReference type="NCBI Taxonomy" id="488485"/>
    <lineage>
        <taxon>Bacteria</taxon>
        <taxon>Pseudomonadati</taxon>
        <taxon>Pseudomonadota</taxon>
        <taxon>Gammaproteobacteria</taxon>
        <taxon>Lysobacterales</taxon>
        <taxon>Lysobacteraceae</taxon>
        <taxon>Luteimonas</taxon>
    </lineage>
</organism>
<dbReference type="Proteomes" id="UP000319980">
    <property type="component" value="Unassembled WGS sequence"/>
</dbReference>
<dbReference type="AlphaFoldDB" id="A0A5C5UBE6"/>
<evidence type="ECO:0000313" key="3">
    <source>
        <dbReference type="Proteomes" id="UP000319980"/>
    </source>
</evidence>
<keyword evidence="1" id="KW-0812">Transmembrane</keyword>
<accession>A0A5C5UBE6</accession>
<gene>
    <name evidence="2" type="ORF">FQY83_00775</name>
</gene>
<feature type="transmembrane region" description="Helical" evidence="1">
    <location>
        <begin position="7"/>
        <end position="37"/>
    </location>
</feature>
<feature type="transmembrane region" description="Helical" evidence="1">
    <location>
        <begin position="192"/>
        <end position="212"/>
    </location>
</feature>
<dbReference type="OrthoDB" id="80065at2"/>
<comment type="caution">
    <text evidence="2">The sequence shown here is derived from an EMBL/GenBank/DDBJ whole genome shotgun (WGS) entry which is preliminary data.</text>
</comment>
<dbReference type="InterPro" id="IPR010374">
    <property type="entry name" value="DUF969"/>
</dbReference>
<reference evidence="2 3" key="1">
    <citation type="journal article" date="2008" name="Int. J. Syst. Evol. Microbiol.">
        <title>Luteimonas marina sp. nov., isolated from seawater.</title>
        <authorList>
            <person name="Baik K.S."/>
            <person name="Park S.C."/>
            <person name="Kim M.S."/>
            <person name="Kim E.M."/>
            <person name="Park C."/>
            <person name="Chun J."/>
            <person name="Seong C.N."/>
        </authorList>
    </citation>
    <scope>NUCLEOTIDE SEQUENCE [LARGE SCALE GENOMIC DNA]</scope>
    <source>
        <strain evidence="2 3">FR1330</strain>
    </source>
</reference>
<sequence length="235" mass="25014">MNYWPLLGIALVVIGFVLRLNPALVVVVAGIATGLLAGITPTDVLALIGESFTKQRYLALFLLTLPAIGLLERHGLKERAQQWIARLRGATAGRALTAYLGGRQLLSALGLVDLGGHAQTVRPLMAPMAVGAAENSHGALPEATRERIKAMTAASENVGRFFGEDVFIAFGAVLLMQGFFAEHGIVLEPLHIALWGIPTAICAFLIHTSRLLRMDAQLAREAAALQASAEREPAP</sequence>
<protein>
    <submittedName>
        <fullName evidence="2">DUF969 domain-containing protein</fullName>
    </submittedName>
</protein>
<dbReference type="Pfam" id="PF06149">
    <property type="entry name" value="DUF969"/>
    <property type="match status" value="1"/>
</dbReference>
<dbReference type="RefSeq" id="WP_146384210.1">
    <property type="nucleotide sequence ID" value="NZ_VOHK01000001.1"/>
</dbReference>
<dbReference type="EMBL" id="VOHK01000001">
    <property type="protein sequence ID" value="TWT23223.1"/>
    <property type="molecule type" value="Genomic_DNA"/>
</dbReference>
<feature type="transmembrane region" description="Helical" evidence="1">
    <location>
        <begin position="161"/>
        <end position="180"/>
    </location>
</feature>
<keyword evidence="1" id="KW-0472">Membrane</keyword>